<dbReference type="EMBL" id="LGUT01001708">
    <property type="protein sequence ID" value="KOG88398.1"/>
    <property type="molecule type" value="Genomic_DNA"/>
</dbReference>
<organism evidence="2 3">
    <name type="scientific">Streptomyces varsoviensis</name>
    <dbReference type="NCBI Taxonomy" id="67373"/>
    <lineage>
        <taxon>Bacteria</taxon>
        <taxon>Bacillati</taxon>
        <taxon>Actinomycetota</taxon>
        <taxon>Actinomycetes</taxon>
        <taxon>Kitasatosporales</taxon>
        <taxon>Streptomycetaceae</taxon>
        <taxon>Streptomyces</taxon>
    </lineage>
</organism>
<dbReference type="SMART" id="SM00824">
    <property type="entry name" value="PKS_TE"/>
    <property type="match status" value="1"/>
</dbReference>
<accession>A0ABR5J4S6</accession>
<keyword evidence="3" id="KW-1185">Reference proteome</keyword>
<dbReference type="InterPro" id="IPR029058">
    <property type="entry name" value="AB_hydrolase_fold"/>
</dbReference>
<dbReference type="Gene3D" id="3.40.50.1820">
    <property type="entry name" value="alpha/beta hydrolase"/>
    <property type="match status" value="1"/>
</dbReference>
<dbReference type="InterPro" id="IPR020802">
    <property type="entry name" value="TesA-like"/>
</dbReference>
<dbReference type="Pfam" id="PF00975">
    <property type="entry name" value="Thioesterase"/>
    <property type="match status" value="1"/>
</dbReference>
<dbReference type="Proteomes" id="UP000037020">
    <property type="component" value="Unassembled WGS sequence"/>
</dbReference>
<feature type="domain" description="Thioesterase TesA-like" evidence="1">
    <location>
        <begin position="19"/>
        <end position="257"/>
    </location>
</feature>
<proteinExistence type="predicted"/>
<evidence type="ECO:0000313" key="3">
    <source>
        <dbReference type="Proteomes" id="UP000037020"/>
    </source>
</evidence>
<evidence type="ECO:0000259" key="1">
    <source>
        <dbReference type="SMART" id="SM00824"/>
    </source>
</evidence>
<dbReference type="InterPro" id="IPR001031">
    <property type="entry name" value="Thioesterase"/>
</dbReference>
<protein>
    <recommendedName>
        <fullName evidence="1">Thioesterase TesA-like domain-containing protein</fullName>
    </recommendedName>
</protein>
<reference evidence="2 3" key="1">
    <citation type="submission" date="2015-07" db="EMBL/GenBank/DDBJ databases">
        <authorList>
            <person name="Ju K.-S."/>
            <person name="Doroghazi J.R."/>
            <person name="Metcalf W.W."/>
        </authorList>
    </citation>
    <scope>NUCLEOTIDE SEQUENCE [LARGE SCALE GENOMIC DNA]</scope>
    <source>
        <strain evidence="2 3">NRRL B-3589</strain>
    </source>
</reference>
<comment type="caution">
    <text evidence="2">The sequence shown here is derived from an EMBL/GenBank/DDBJ whole genome shotgun (WGS) entry which is preliminary data.</text>
</comment>
<name>A0ABR5J4S6_9ACTN</name>
<sequence>MGLGVLLPLRSTGSRPPLFCVHPTLGLSWGYLGLLRHLSQDQPVYGLQARGLAGEERMPRSLQEMAEDYVEQIRAAQPEGPYHILGWSFGGTVAHTMAARLAETGERVALLAVLDAFPSAGVKVVDAGDEPPEGGRVSGADERVGEQVQRELDEFIEVSGVEDGQGTSTGLRSAVQRVHDNLVRAAAGYTPPSYPGDLLLFVAAEGRPAEQPVAESIASWQPYIEGDIESHEVAADHHRMLRSAPLSHIARVITRKLRSAAEA</sequence>
<dbReference type="SUPFAM" id="SSF53474">
    <property type="entry name" value="alpha/beta-Hydrolases"/>
    <property type="match status" value="1"/>
</dbReference>
<evidence type="ECO:0000313" key="2">
    <source>
        <dbReference type="EMBL" id="KOG88398.1"/>
    </source>
</evidence>
<gene>
    <name evidence="2" type="ORF">ADK38_20015</name>
</gene>